<keyword evidence="3" id="KW-1185">Reference proteome</keyword>
<accession>A0AAE1AQ18</accession>
<sequence length="119" mass="12955">MSGDRLERREKAQGFHTRTAATDGGVDEARSHPDRSVLHNRFVEQTSCPPVPTSAGGELKSCSSFEAEKDAPYLKPVRVSSGVGAAPSHGINVPNFYSQAFSDLFDLFLRAEAFRPFSP</sequence>
<proteinExistence type="predicted"/>
<evidence type="ECO:0000313" key="3">
    <source>
        <dbReference type="Proteomes" id="UP001283361"/>
    </source>
</evidence>
<reference evidence="2" key="1">
    <citation type="journal article" date="2023" name="G3 (Bethesda)">
        <title>A reference genome for the long-term kleptoplast-retaining sea slug Elysia crispata morphotype clarki.</title>
        <authorList>
            <person name="Eastman K.E."/>
            <person name="Pendleton A.L."/>
            <person name="Shaikh M.A."/>
            <person name="Suttiyut T."/>
            <person name="Ogas R."/>
            <person name="Tomko P."/>
            <person name="Gavelis G."/>
            <person name="Widhalm J.R."/>
            <person name="Wisecaver J.H."/>
        </authorList>
    </citation>
    <scope>NUCLEOTIDE SEQUENCE</scope>
    <source>
        <strain evidence="2">ECLA1</strain>
    </source>
</reference>
<gene>
    <name evidence="2" type="ORF">RRG08_065482</name>
</gene>
<evidence type="ECO:0000256" key="1">
    <source>
        <dbReference type="SAM" id="MobiDB-lite"/>
    </source>
</evidence>
<feature type="region of interest" description="Disordered" evidence="1">
    <location>
        <begin position="1"/>
        <end position="32"/>
    </location>
</feature>
<organism evidence="2 3">
    <name type="scientific">Elysia crispata</name>
    <name type="common">lettuce slug</name>
    <dbReference type="NCBI Taxonomy" id="231223"/>
    <lineage>
        <taxon>Eukaryota</taxon>
        <taxon>Metazoa</taxon>
        <taxon>Spiralia</taxon>
        <taxon>Lophotrochozoa</taxon>
        <taxon>Mollusca</taxon>
        <taxon>Gastropoda</taxon>
        <taxon>Heterobranchia</taxon>
        <taxon>Euthyneura</taxon>
        <taxon>Panpulmonata</taxon>
        <taxon>Sacoglossa</taxon>
        <taxon>Placobranchoidea</taxon>
        <taxon>Plakobranchidae</taxon>
        <taxon>Elysia</taxon>
    </lineage>
</organism>
<dbReference type="Proteomes" id="UP001283361">
    <property type="component" value="Unassembled WGS sequence"/>
</dbReference>
<evidence type="ECO:0000313" key="2">
    <source>
        <dbReference type="EMBL" id="KAK3791930.1"/>
    </source>
</evidence>
<comment type="caution">
    <text evidence="2">The sequence shown here is derived from an EMBL/GenBank/DDBJ whole genome shotgun (WGS) entry which is preliminary data.</text>
</comment>
<protein>
    <submittedName>
        <fullName evidence="2">Uncharacterized protein</fullName>
    </submittedName>
</protein>
<feature type="compositionally biased region" description="Basic and acidic residues" evidence="1">
    <location>
        <begin position="1"/>
        <end position="13"/>
    </location>
</feature>
<dbReference type="EMBL" id="JAWDGP010001427">
    <property type="protein sequence ID" value="KAK3791930.1"/>
    <property type="molecule type" value="Genomic_DNA"/>
</dbReference>
<name>A0AAE1AQ18_9GAST</name>
<dbReference type="AlphaFoldDB" id="A0AAE1AQ18"/>